<dbReference type="GO" id="GO:0009279">
    <property type="term" value="C:cell outer membrane"/>
    <property type="evidence" value="ECO:0007669"/>
    <property type="project" value="UniProtKB-SubCell"/>
</dbReference>
<feature type="chain" id="PRO_5042530568" evidence="13">
    <location>
        <begin position="23"/>
        <end position="683"/>
    </location>
</feature>
<keyword evidence="5 11" id="KW-0812">Transmembrane</keyword>
<evidence type="ECO:0000256" key="10">
    <source>
        <dbReference type="ARBA" id="ARBA00023237"/>
    </source>
</evidence>
<evidence type="ECO:0000256" key="4">
    <source>
        <dbReference type="ARBA" id="ARBA00022452"/>
    </source>
</evidence>
<reference evidence="16" key="1">
    <citation type="submission" date="2017-05" db="EMBL/GenBank/DDBJ databases">
        <authorList>
            <person name="Imhoff J.F."/>
            <person name="Rahn T."/>
            <person name="Kuenzel S."/>
            <person name="Neulinger S.C."/>
        </authorList>
    </citation>
    <scope>NUCLEOTIDE SEQUENCE</scope>
    <source>
        <strain evidence="16">DSM 4395</strain>
    </source>
</reference>
<dbReference type="GO" id="GO:0044718">
    <property type="term" value="P:siderophore transmembrane transport"/>
    <property type="evidence" value="ECO:0007669"/>
    <property type="project" value="TreeGrafter"/>
</dbReference>
<evidence type="ECO:0000313" key="17">
    <source>
        <dbReference type="Proteomes" id="UP001296967"/>
    </source>
</evidence>
<comment type="similarity">
    <text evidence="2">Belongs to the TonB-dependent receptor family. Hemoglobin/haptoglobin binding protein subfamily.</text>
</comment>
<evidence type="ECO:0000256" key="13">
    <source>
        <dbReference type="SAM" id="SignalP"/>
    </source>
</evidence>
<evidence type="ECO:0000256" key="2">
    <source>
        <dbReference type="ARBA" id="ARBA00008143"/>
    </source>
</evidence>
<dbReference type="Pfam" id="PF07715">
    <property type="entry name" value="Plug"/>
    <property type="match status" value="1"/>
</dbReference>
<evidence type="ECO:0000256" key="7">
    <source>
        <dbReference type="ARBA" id="ARBA00023077"/>
    </source>
</evidence>
<evidence type="ECO:0000259" key="14">
    <source>
        <dbReference type="Pfam" id="PF00593"/>
    </source>
</evidence>
<dbReference type="PANTHER" id="PTHR30069:SF29">
    <property type="entry name" value="HEMOGLOBIN AND HEMOGLOBIN-HAPTOGLOBIN-BINDING PROTEIN 1-RELATED"/>
    <property type="match status" value="1"/>
</dbReference>
<comment type="caution">
    <text evidence="16">The sequence shown here is derived from an EMBL/GenBank/DDBJ whole genome shotgun (WGS) entry which is preliminary data.</text>
</comment>
<accession>A0AAJ0XFQ9</accession>
<dbReference type="InterPro" id="IPR037066">
    <property type="entry name" value="Plug_dom_sf"/>
</dbReference>
<dbReference type="Proteomes" id="UP001296967">
    <property type="component" value="Unassembled WGS sequence"/>
</dbReference>
<dbReference type="InterPro" id="IPR012910">
    <property type="entry name" value="Plug_dom"/>
</dbReference>
<evidence type="ECO:0000313" key="16">
    <source>
        <dbReference type="EMBL" id="MBK5930628.1"/>
    </source>
</evidence>
<keyword evidence="7 12" id="KW-0798">TonB box</keyword>
<dbReference type="Gene3D" id="2.170.130.10">
    <property type="entry name" value="TonB-dependent receptor, plug domain"/>
    <property type="match status" value="1"/>
</dbReference>
<feature type="domain" description="TonB-dependent receptor plug" evidence="15">
    <location>
        <begin position="66"/>
        <end position="172"/>
    </location>
</feature>
<dbReference type="GO" id="GO:0015344">
    <property type="term" value="F:siderophore uptake transmembrane transporter activity"/>
    <property type="evidence" value="ECO:0007669"/>
    <property type="project" value="TreeGrafter"/>
</dbReference>
<evidence type="ECO:0000256" key="8">
    <source>
        <dbReference type="ARBA" id="ARBA00023136"/>
    </source>
</evidence>
<dbReference type="CDD" id="cd01347">
    <property type="entry name" value="ligand_gated_channel"/>
    <property type="match status" value="1"/>
</dbReference>
<keyword evidence="6 13" id="KW-0732">Signal</keyword>
<keyword evidence="10 11" id="KW-0998">Cell outer membrane</keyword>
<dbReference type="EMBL" id="NHSF01000054">
    <property type="protein sequence ID" value="MBK5930628.1"/>
    <property type="molecule type" value="Genomic_DNA"/>
</dbReference>
<keyword evidence="3 11" id="KW-0813">Transport</keyword>
<keyword evidence="8 11" id="KW-0472">Membrane</keyword>
<proteinExistence type="inferred from homology"/>
<evidence type="ECO:0000259" key="15">
    <source>
        <dbReference type="Pfam" id="PF07715"/>
    </source>
</evidence>
<evidence type="ECO:0000256" key="6">
    <source>
        <dbReference type="ARBA" id="ARBA00022729"/>
    </source>
</evidence>
<comment type="subcellular location">
    <subcellularLocation>
        <location evidence="1 11">Cell outer membrane</location>
        <topology evidence="1 11">Multi-pass membrane protein</topology>
    </subcellularLocation>
</comment>
<dbReference type="Gene3D" id="2.40.170.20">
    <property type="entry name" value="TonB-dependent receptor, beta-barrel domain"/>
    <property type="match status" value="1"/>
</dbReference>
<evidence type="ECO:0000256" key="1">
    <source>
        <dbReference type="ARBA" id="ARBA00004571"/>
    </source>
</evidence>
<feature type="signal peptide" evidence="13">
    <location>
        <begin position="1"/>
        <end position="22"/>
    </location>
</feature>
<dbReference type="PROSITE" id="PS52016">
    <property type="entry name" value="TONB_DEPENDENT_REC_3"/>
    <property type="match status" value="1"/>
</dbReference>
<protein>
    <submittedName>
        <fullName evidence="16">TonB-dependent receptor</fullName>
    </submittedName>
</protein>
<dbReference type="PANTHER" id="PTHR30069">
    <property type="entry name" value="TONB-DEPENDENT OUTER MEMBRANE RECEPTOR"/>
    <property type="match status" value="1"/>
</dbReference>
<dbReference type="SUPFAM" id="SSF56935">
    <property type="entry name" value="Porins"/>
    <property type="match status" value="1"/>
</dbReference>
<name>A0AAJ0XFQ9_HALSE</name>
<dbReference type="InterPro" id="IPR000531">
    <property type="entry name" value="Beta-barrel_TonB"/>
</dbReference>
<keyword evidence="4 11" id="KW-1134">Transmembrane beta strand</keyword>
<evidence type="ECO:0000256" key="12">
    <source>
        <dbReference type="RuleBase" id="RU003357"/>
    </source>
</evidence>
<evidence type="ECO:0000256" key="5">
    <source>
        <dbReference type="ARBA" id="ARBA00022692"/>
    </source>
</evidence>
<keyword evidence="9 16" id="KW-0675">Receptor</keyword>
<evidence type="ECO:0000256" key="3">
    <source>
        <dbReference type="ARBA" id="ARBA00022448"/>
    </source>
</evidence>
<reference evidence="16" key="2">
    <citation type="journal article" date="2020" name="Microorganisms">
        <title>Osmotic Adaptation and Compatible Solute Biosynthesis of Phototrophic Bacteria as Revealed from Genome Analyses.</title>
        <authorList>
            <person name="Imhoff J.F."/>
            <person name="Rahn T."/>
            <person name="Kunzel S."/>
            <person name="Keller A."/>
            <person name="Neulinger S.C."/>
        </authorList>
    </citation>
    <scope>NUCLEOTIDE SEQUENCE</scope>
    <source>
        <strain evidence="16">DSM 4395</strain>
    </source>
</reference>
<dbReference type="InterPro" id="IPR039426">
    <property type="entry name" value="TonB-dep_rcpt-like"/>
</dbReference>
<gene>
    <name evidence="16" type="ORF">CCR82_08860</name>
</gene>
<evidence type="ECO:0000256" key="9">
    <source>
        <dbReference type="ARBA" id="ARBA00023170"/>
    </source>
</evidence>
<dbReference type="Pfam" id="PF00593">
    <property type="entry name" value="TonB_dep_Rec_b-barrel"/>
    <property type="match status" value="1"/>
</dbReference>
<dbReference type="InterPro" id="IPR036942">
    <property type="entry name" value="Beta-barrel_TonB_sf"/>
</dbReference>
<dbReference type="AlphaFoldDB" id="A0AAJ0XFQ9"/>
<feature type="domain" description="TonB-dependent receptor-like beta-barrel" evidence="14">
    <location>
        <begin position="247"/>
        <end position="643"/>
    </location>
</feature>
<keyword evidence="17" id="KW-1185">Reference proteome</keyword>
<evidence type="ECO:0000256" key="11">
    <source>
        <dbReference type="PROSITE-ProRule" id="PRU01360"/>
    </source>
</evidence>
<organism evidence="16 17">
    <name type="scientific">Halochromatium salexigens</name>
    <name type="common">Chromatium salexigens</name>
    <dbReference type="NCBI Taxonomy" id="49447"/>
    <lineage>
        <taxon>Bacteria</taxon>
        <taxon>Pseudomonadati</taxon>
        <taxon>Pseudomonadota</taxon>
        <taxon>Gammaproteobacteria</taxon>
        <taxon>Chromatiales</taxon>
        <taxon>Chromatiaceae</taxon>
        <taxon>Halochromatium</taxon>
    </lineage>
</organism>
<sequence>MTTNPVCLSVLALCLLSPFQVALVYANPQSDDAATDADQAPLQDLLSLLEQETELATRSGMNADYVPGMATILSGEDLLVRGVRNVGEALTLVPGISDGMEMSGERQILSRGVGFGYASGNIKILLDGVSMNSTLYATANPVLNIPIEQVERIEVIRGPGASVHGEYAFAGVVDVITRKSQRKLHVQAMEGSGDRGGGGQWYWHDRERDLSVSFNVLGLDGDAGVDVAEDALYGIDRPELSNAPGTSNESHRYRGLFADVTWGDVFAAVKILDDDYGDAFGINHFLPPEGDRLSSRQGYESLQLGGNLQLGERLRTQLRLEALRHNRDRNELYVAPAGYLLENQPVYMSQDYRETRYLAAADLHWQPHPRHELFVGLEARHVQVDEATWDWPEAFAIDVPWLDEDLSRRVLSVVVQDQIRIGERLNLTAALRFDEYSDVGMHLSPRLAAVWPINDEHILKLQYARAFRPPTFYELTYPGEGTDEVRAGEIATYEFGYILKKPRWEGRLILFQSDLSDSIVFGYDEEGYINSADVRLRGIEVEYTQRLLPALKLDANLSYVESVDLGLDQQPLPGGTDLLGNLALLWQPIHAWTAALQLRYVGERARRPSDTRSPVDAYTLADLTLSYATSDRGLFAHIGVKNLTDADVRFPEQPSGLGGVDLVYRKDYPRPGRRWWLSIGYAF</sequence>